<dbReference type="VEuPathDB" id="CryptoDB:Vbra_14164"/>
<name>A0A0G4F106_VITBC</name>
<proteinExistence type="predicted"/>
<evidence type="ECO:0008006" key="3">
    <source>
        <dbReference type="Google" id="ProtNLM"/>
    </source>
</evidence>
<gene>
    <name evidence="1" type="ORF">Vbra_14164</name>
</gene>
<dbReference type="SUPFAM" id="SSF52540">
    <property type="entry name" value="P-loop containing nucleoside triphosphate hydrolases"/>
    <property type="match status" value="1"/>
</dbReference>
<dbReference type="Gene3D" id="3.40.50.300">
    <property type="entry name" value="P-loop containing nucleotide triphosphate hydrolases"/>
    <property type="match status" value="1"/>
</dbReference>
<sequence length="256" mass="28781">MMECQSFLEYGTCSNGYCEELHATPSPVVPHGKTIIAAGPERSASTWLFNAIRLLFAHSNEPLDAYWIADVSKEKLAARGAGHKNLLIKTHDWPLREDNGDLVHGDGGSNRETVVIVTHRDLRDVVASYLRVRWISSAPDSICAHMEAYVRDHLRWASIASLNIGYERIMSDELGALRDVAACCGLPTDPFEALEAVKRSVKALQPPMYGSPCPVSKLWPEHLSGETQNRRHLLSERLRQRIHDQFVDYQRVYGYA</sequence>
<dbReference type="EMBL" id="CDMY01000356">
    <property type="protein sequence ID" value="CEM05204.1"/>
    <property type="molecule type" value="Genomic_DNA"/>
</dbReference>
<protein>
    <recommendedName>
        <fullName evidence="3">Sulfotransferase domain-containing protein</fullName>
    </recommendedName>
</protein>
<accession>A0A0G4F106</accession>
<dbReference type="Proteomes" id="UP000041254">
    <property type="component" value="Unassembled WGS sequence"/>
</dbReference>
<organism evidence="1 2">
    <name type="scientific">Vitrella brassicaformis (strain CCMP3155)</name>
    <dbReference type="NCBI Taxonomy" id="1169540"/>
    <lineage>
        <taxon>Eukaryota</taxon>
        <taxon>Sar</taxon>
        <taxon>Alveolata</taxon>
        <taxon>Colpodellida</taxon>
        <taxon>Vitrellaceae</taxon>
        <taxon>Vitrella</taxon>
    </lineage>
</organism>
<dbReference type="OMA" id="ECEYLHL"/>
<evidence type="ECO:0000313" key="2">
    <source>
        <dbReference type="Proteomes" id="UP000041254"/>
    </source>
</evidence>
<dbReference type="InParanoid" id="A0A0G4F106"/>
<keyword evidence="2" id="KW-1185">Reference proteome</keyword>
<reference evidence="1 2" key="1">
    <citation type="submission" date="2014-11" db="EMBL/GenBank/DDBJ databases">
        <authorList>
            <person name="Zhu J."/>
            <person name="Qi W."/>
            <person name="Song R."/>
        </authorList>
    </citation>
    <scope>NUCLEOTIDE SEQUENCE [LARGE SCALE GENOMIC DNA]</scope>
</reference>
<dbReference type="OrthoDB" id="431871at2759"/>
<dbReference type="InterPro" id="IPR027417">
    <property type="entry name" value="P-loop_NTPase"/>
</dbReference>
<evidence type="ECO:0000313" key="1">
    <source>
        <dbReference type="EMBL" id="CEM05204.1"/>
    </source>
</evidence>
<dbReference type="AlphaFoldDB" id="A0A0G4F106"/>